<dbReference type="Pfam" id="PF05893">
    <property type="entry name" value="LuxC"/>
    <property type="match status" value="1"/>
</dbReference>
<dbReference type="InterPro" id="IPR042099">
    <property type="entry name" value="ANL_N_sf"/>
</dbReference>
<evidence type="ECO:0000313" key="4">
    <source>
        <dbReference type="EMBL" id="TWV43129.1"/>
    </source>
</evidence>
<comment type="caution">
    <text evidence="5">The sequence shown here is derived from an EMBL/GenBank/DDBJ whole genome shotgun (WGS) entry which is preliminary data.</text>
</comment>
<dbReference type="InterPro" id="IPR008670">
    <property type="entry name" value="CoA_reduct_LuxC"/>
</dbReference>
<organism evidence="5 7">
    <name type="scientific">Bacteroides fragilis</name>
    <dbReference type="NCBI Taxonomy" id="817"/>
    <lineage>
        <taxon>Bacteria</taxon>
        <taxon>Pseudomonadati</taxon>
        <taxon>Bacteroidota</taxon>
        <taxon>Bacteroidia</taxon>
        <taxon>Bacteroidales</taxon>
        <taxon>Bacteroidaceae</taxon>
        <taxon>Bacteroides</taxon>
    </lineage>
</organism>
<dbReference type="Proteomes" id="UP000315444">
    <property type="component" value="Unassembled WGS sequence"/>
</dbReference>
<name>A0A5C6JQP6_BACFG</name>
<dbReference type="EMBL" id="VOHT01000004">
    <property type="protein sequence ID" value="TWV49102.1"/>
    <property type="molecule type" value="Genomic_DNA"/>
</dbReference>
<evidence type="ECO:0000256" key="1">
    <source>
        <dbReference type="ARBA" id="ARBA00022857"/>
    </source>
</evidence>
<evidence type="ECO:0000313" key="5">
    <source>
        <dbReference type="EMBL" id="TWV49102.1"/>
    </source>
</evidence>
<protein>
    <submittedName>
        <fullName evidence="5">Acyl-CoA reductase</fullName>
    </submittedName>
</protein>
<reference evidence="3 8" key="1">
    <citation type="journal article" date="2019" name="Nat. Med.">
        <title>A library of human gut bacterial isolates paired with longitudinal multiomics data enables mechanistic microbiome research.</title>
        <authorList>
            <person name="Poyet M."/>
            <person name="Groussin M."/>
            <person name="Gibbons S.M."/>
            <person name="Avila-Pacheco J."/>
            <person name="Jiang X."/>
            <person name="Kearney S.M."/>
            <person name="Perrotta A.R."/>
            <person name="Berdy B."/>
            <person name="Zhao S."/>
            <person name="Lieberman T.D."/>
            <person name="Swanson P.K."/>
            <person name="Smith M."/>
            <person name="Roesemann S."/>
            <person name="Alexander J.E."/>
            <person name="Rich S.A."/>
            <person name="Livny J."/>
            <person name="Vlamakis H."/>
            <person name="Clish C."/>
            <person name="Bullock K."/>
            <person name="Deik A."/>
            <person name="Scott J."/>
            <person name="Pierce K.A."/>
            <person name="Xavier R.J."/>
            <person name="Alm E.J."/>
        </authorList>
    </citation>
    <scope>NUCLEOTIDE SEQUENCE [LARGE SCALE GENOMIC DNA]</scope>
    <source>
        <strain evidence="3 8">BIOML-A1</strain>
    </source>
</reference>
<dbReference type="Proteomes" id="UP000319026">
    <property type="component" value="Unassembled WGS sequence"/>
</dbReference>
<dbReference type="GO" id="GO:0008218">
    <property type="term" value="P:bioluminescence"/>
    <property type="evidence" value="ECO:0007669"/>
    <property type="project" value="InterPro"/>
</dbReference>
<dbReference type="Pfam" id="PF04443">
    <property type="entry name" value="LuxE"/>
    <property type="match status" value="1"/>
</dbReference>
<reference evidence="5 7" key="3">
    <citation type="submission" date="2019-07" db="EMBL/GenBank/DDBJ databases">
        <title>Genome Sequencing of Bacteroides fragilis.</title>
        <authorList>
            <person name="Pinto K.M."/>
            <person name="Ruoff K.L."/>
            <person name="Price C.E."/>
            <person name="Valls R.A."/>
            <person name="O'Toole G.A."/>
        </authorList>
    </citation>
    <scope>NUCLEOTIDE SEQUENCE [LARGE SCALE GENOMIC DNA]</scope>
    <source>
        <strain evidence="5 7">AD135F_3B</strain>
    </source>
</reference>
<dbReference type="EMBL" id="VWAQ01000012">
    <property type="protein sequence ID" value="KAA5206780.1"/>
    <property type="molecule type" value="Genomic_DNA"/>
</dbReference>
<dbReference type="InterPro" id="IPR007534">
    <property type="entry name" value="LuxE"/>
</dbReference>
<dbReference type="EMBL" id="VOHV01000002">
    <property type="protein sequence ID" value="TWV43129.1"/>
    <property type="molecule type" value="Genomic_DNA"/>
</dbReference>
<evidence type="ECO:0000313" key="8">
    <source>
        <dbReference type="Proteomes" id="UP000429838"/>
    </source>
</evidence>
<proteinExistence type="predicted"/>
<sequence length="825" mass="92204">MIMNEQSKVEELLNIAPYEESIESEKAFTEALQEELIFHYENNERYKSFCDRKGFDPHNGILSIGDIPPVAVSVFKELGFNLNSVPKEDLTLALQSSATSGIPSTVVIDKITAKRQGKAMVKVISEFIGKERKPFLIMDIDPRSASRKLLGARFAAVTGYLKFAGKVGYFLKADENNLSYFDVEGIQTFIKDLHSDQPVVVFGFTYILYQNVLQAILKSNIKLHLPKGSKIIHIGGWKKLENEKISKELFNEQLAQCFDIRPEDVIDIYGFTEQMGLNYPDCGCGCKHASSYVKVLVRDTATRVILPAGKEGMLEFVTPIPHSYPGNVVLTDDIGVLEEAPCCCGRPGQRFRIIGRLKKAEVRGCGDILSNKLTFQQKTAHAEFQANSHLDVQYFKGMLQSETGEEQLQEIVSHLKGKLDWLRNQPIDALIGLIGEVSKRWLSDERFSFLKDKGLLFLSNWCEVSHLRQIAEQGLKGNIRYCDTFLYFPNSQKHFLRANSRGLACHWMAGNVQILGIFALVQCIITKNVNLLKVAAKDNGVFSSLLSAFEGVSYTTADGYKLEGSDLMETVAVVYFSRDAKKLGDLMSKSAHIRIAWGGREAVETVANYPSMIDSETVIFGPKLSYAVIAKEELFSEQAARKLARRVSVDVSVFDQSGCASPHNLYIEKGGVITPEKFCEILADVFPKTEAQIPKPIISAEQISAVHSSRGVYDFKGKVWGSDTMSWTILYSEDNELCKPVYSRVLMVHPVEHINDALVHIQDYIQTIGIAAPQEKSIDFANKATMAGVSRCPLIGRMLNFEMPWDGVFLIDKLVKWNTLNGPLC</sequence>
<evidence type="ECO:0000259" key="2">
    <source>
        <dbReference type="Pfam" id="PF04443"/>
    </source>
</evidence>
<evidence type="ECO:0000313" key="7">
    <source>
        <dbReference type="Proteomes" id="UP000319026"/>
    </source>
</evidence>
<gene>
    <name evidence="3" type="ORF">F2Z25_14465</name>
    <name evidence="5" type="ORF">FSA03_11155</name>
    <name evidence="4" type="ORF">FSA06_05895</name>
</gene>
<evidence type="ECO:0000313" key="3">
    <source>
        <dbReference type="EMBL" id="KAA5206780.1"/>
    </source>
</evidence>
<accession>A0A5C6JQP6</accession>
<dbReference type="Proteomes" id="UP000429838">
    <property type="component" value="Unassembled WGS sequence"/>
</dbReference>
<dbReference type="Gene3D" id="3.40.50.12780">
    <property type="entry name" value="N-terminal domain of ligase-like"/>
    <property type="match status" value="1"/>
</dbReference>
<feature type="domain" description="Acyl-protein synthetase LuxE" evidence="2">
    <location>
        <begin position="12"/>
        <end position="374"/>
    </location>
</feature>
<evidence type="ECO:0000313" key="6">
    <source>
        <dbReference type="Proteomes" id="UP000315444"/>
    </source>
</evidence>
<reference evidence="4 6" key="2">
    <citation type="submission" date="2019-07" db="EMBL/GenBank/DDBJ databases">
        <title>Genome sequencing of Bacteroides fragilis.</title>
        <authorList>
            <person name="Galasyn E.V."/>
            <person name="Ruoff K.L."/>
            <person name="Price C.E."/>
            <person name="Valls R.A."/>
            <person name="O'Toole G.A."/>
        </authorList>
    </citation>
    <scope>NUCLEOTIDE SEQUENCE [LARGE SCALE GENOMIC DNA]</scope>
    <source>
        <strain evidence="4 6">AD135F_1B</strain>
    </source>
</reference>
<dbReference type="GO" id="GO:0047474">
    <property type="term" value="F:long-chain fatty acid--protein ligase activity"/>
    <property type="evidence" value="ECO:0007669"/>
    <property type="project" value="InterPro"/>
</dbReference>
<dbReference type="AlphaFoldDB" id="A0A5C6JQP6"/>
<keyword evidence="1" id="KW-0521">NADP</keyword>
<dbReference type="GO" id="GO:0003995">
    <property type="term" value="F:acyl-CoA dehydrogenase activity"/>
    <property type="evidence" value="ECO:0007669"/>
    <property type="project" value="InterPro"/>
</dbReference>